<feature type="transmembrane region" description="Helical" evidence="2">
    <location>
        <begin position="193"/>
        <end position="226"/>
    </location>
</feature>
<keyword evidence="2" id="KW-1133">Transmembrane helix</keyword>
<keyword evidence="2" id="KW-0812">Transmembrane</keyword>
<dbReference type="GO" id="GO:0005791">
    <property type="term" value="C:rough endoplasmic reticulum"/>
    <property type="evidence" value="ECO:0007669"/>
    <property type="project" value="TreeGrafter"/>
</dbReference>
<evidence type="ECO:0000256" key="2">
    <source>
        <dbReference type="SAM" id="Phobius"/>
    </source>
</evidence>
<gene>
    <name evidence="5" type="primary">LOC122133725</name>
</gene>
<evidence type="ECO:0000313" key="4">
    <source>
        <dbReference type="Proteomes" id="UP000515152"/>
    </source>
</evidence>
<proteinExistence type="predicted"/>
<protein>
    <submittedName>
        <fullName evidence="5">Lecithin retinol acyltransferase-like</fullName>
    </submittedName>
</protein>
<evidence type="ECO:0000256" key="1">
    <source>
        <dbReference type="PIRSR" id="PIRSR642288-1"/>
    </source>
</evidence>
<dbReference type="InterPro" id="IPR007053">
    <property type="entry name" value="LRAT_dom"/>
</dbReference>
<dbReference type="AlphaFoldDB" id="A0A8M1KR49"/>
<dbReference type="Proteomes" id="UP000515152">
    <property type="component" value="Chromosome 18"/>
</dbReference>
<organism evidence="4 5">
    <name type="scientific">Clupea harengus</name>
    <name type="common">Atlantic herring</name>
    <dbReference type="NCBI Taxonomy" id="7950"/>
    <lineage>
        <taxon>Eukaryota</taxon>
        <taxon>Metazoa</taxon>
        <taxon>Chordata</taxon>
        <taxon>Craniata</taxon>
        <taxon>Vertebrata</taxon>
        <taxon>Euteleostomi</taxon>
        <taxon>Actinopterygii</taxon>
        <taxon>Neopterygii</taxon>
        <taxon>Teleostei</taxon>
        <taxon>Clupei</taxon>
        <taxon>Clupeiformes</taxon>
        <taxon>Clupeoidei</taxon>
        <taxon>Clupeidae</taxon>
        <taxon>Clupea</taxon>
    </lineage>
</organism>
<feature type="active site" description="Acyl-thioester intermediate" evidence="1">
    <location>
        <position position="159"/>
    </location>
</feature>
<dbReference type="GO" id="GO:0047173">
    <property type="term" value="F:phosphatidylcholine-retinol O-acyltransferase activity"/>
    <property type="evidence" value="ECO:0007669"/>
    <property type="project" value="InterPro"/>
</dbReference>
<sequence>MMLDSLTYLLERVFLLAHFNIFSLIPSEEEKREKSCEASPRVLQRGDLLEVPRTLFTHFGIYLGDNKVAHLIPDIVPMLTGYKCQIQKSVTNNRLLLGVLCKQATVRVDSVEDFAYGSPILINIMDHDVKERPLPNEEVARRAEMLIGKVQYSLMWNNCEHFVTYCRYGSAICLQTDKFLEFLKSIIRDQRSILLTAFLGLVSIGCVGIAPATIFPTILIPFTLWMAS</sequence>
<dbReference type="GO" id="GO:0042572">
    <property type="term" value="P:retinol metabolic process"/>
    <property type="evidence" value="ECO:0007669"/>
    <property type="project" value="InterPro"/>
</dbReference>
<reference evidence="5" key="1">
    <citation type="submission" date="2025-08" db="UniProtKB">
        <authorList>
            <consortium name="RefSeq"/>
        </authorList>
    </citation>
    <scope>IDENTIFICATION</scope>
</reference>
<feature type="domain" description="LRAT" evidence="3">
    <location>
        <begin position="48"/>
        <end position="175"/>
    </location>
</feature>
<dbReference type="Pfam" id="PF04970">
    <property type="entry name" value="LRAT"/>
    <property type="match status" value="1"/>
</dbReference>
<dbReference type="OrthoDB" id="421951at2759"/>
<dbReference type="PROSITE" id="PS51934">
    <property type="entry name" value="LRAT"/>
    <property type="match status" value="1"/>
</dbReference>
<dbReference type="PANTHER" id="PTHR46678:SF1">
    <property type="entry name" value="LECITHIN RETINOL ACYLTRANSFERASE"/>
    <property type="match status" value="1"/>
</dbReference>
<dbReference type="GeneID" id="122133725"/>
<evidence type="ECO:0000313" key="5">
    <source>
        <dbReference type="RefSeq" id="XP_042566357.1"/>
    </source>
</evidence>
<keyword evidence="4" id="KW-1185">Reference proteome</keyword>
<dbReference type="KEGG" id="char:122133725"/>
<dbReference type="PANTHER" id="PTHR46678">
    <property type="entry name" value="LECITHIN RETINOL ACYLTRANSFERASE"/>
    <property type="match status" value="1"/>
</dbReference>
<dbReference type="GO" id="GO:0006776">
    <property type="term" value="P:vitamin A metabolic process"/>
    <property type="evidence" value="ECO:0007669"/>
    <property type="project" value="TreeGrafter"/>
</dbReference>
<dbReference type="RefSeq" id="XP_042566357.1">
    <property type="nucleotide sequence ID" value="XM_042710423.1"/>
</dbReference>
<dbReference type="Gene3D" id="3.90.1720.10">
    <property type="entry name" value="endopeptidase domain like (from Nostoc punctiforme)"/>
    <property type="match status" value="1"/>
</dbReference>
<accession>A0A8M1KR49</accession>
<evidence type="ECO:0000259" key="3">
    <source>
        <dbReference type="PROSITE" id="PS51934"/>
    </source>
</evidence>
<name>A0A8M1KR49_CLUHA</name>
<dbReference type="InterPro" id="IPR042288">
    <property type="entry name" value="LRAT"/>
</dbReference>
<keyword evidence="2" id="KW-0472">Membrane</keyword>